<dbReference type="PRINTS" id="PR00344">
    <property type="entry name" value="BCTRLSENSOR"/>
</dbReference>
<keyword evidence="6" id="KW-0808">Transferase</keyword>
<dbReference type="EMBL" id="AP023213">
    <property type="protein sequence ID" value="BCG48283.1"/>
    <property type="molecule type" value="Genomic_DNA"/>
</dbReference>
<evidence type="ECO:0000256" key="11">
    <source>
        <dbReference type="ARBA" id="ARBA00023136"/>
    </source>
</evidence>
<proteinExistence type="predicted"/>
<dbReference type="SUPFAM" id="SSF47384">
    <property type="entry name" value="Homodimeric domain of signal transducing histidine kinase"/>
    <property type="match status" value="1"/>
</dbReference>
<dbReference type="SMART" id="SM00086">
    <property type="entry name" value="PAC"/>
    <property type="match status" value="2"/>
</dbReference>
<dbReference type="InterPro" id="IPR003594">
    <property type="entry name" value="HATPase_dom"/>
</dbReference>
<dbReference type="InterPro" id="IPR013767">
    <property type="entry name" value="PAS_fold"/>
</dbReference>
<dbReference type="InterPro" id="IPR005467">
    <property type="entry name" value="His_kinase_dom"/>
</dbReference>
<evidence type="ECO:0000259" key="15">
    <source>
        <dbReference type="PROSITE" id="PS50113"/>
    </source>
</evidence>
<dbReference type="FunFam" id="3.30.565.10:FF:000023">
    <property type="entry name" value="PAS domain-containing sensor histidine kinase"/>
    <property type="match status" value="1"/>
</dbReference>
<dbReference type="InterPro" id="IPR001610">
    <property type="entry name" value="PAC"/>
</dbReference>
<dbReference type="SUPFAM" id="SSF55785">
    <property type="entry name" value="PYP-like sensor domain (PAS domain)"/>
    <property type="match status" value="2"/>
</dbReference>
<feature type="domain" description="Histidine kinase" evidence="13">
    <location>
        <begin position="303"/>
        <end position="517"/>
    </location>
</feature>
<evidence type="ECO:0000256" key="1">
    <source>
        <dbReference type="ARBA" id="ARBA00000085"/>
    </source>
</evidence>
<dbReference type="PANTHER" id="PTHR42878">
    <property type="entry name" value="TWO-COMPONENT HISTIDINE KINASE"/>
    <property type="match status" value="1"/>
</dbReference>
<dbReference type="GO" id="GO:0005886">
    <property type="term" value="C:plasma membrane"/>
    <property type="evidence" value="ECO:0007669"/>
    <property type="project" value="UniProtKB-SubCell"/>
</dbReference>
<feature type="domain" description="PAS" evidence="14">
    <location>
        <begin position="151"/>
        <end position="204"/>
    </location>
</feature>
<dbReference type="SMART" id="SM00387">
    <property type="entry name" value="HATPase_c"/>
    <property type="match status" value="1"/>
</dbReference>
<evidence type="ECO:0000256" key="5">
    <source>
        <dbReference type="ARBA" id="ARBA00022553"/>
    </source>
</evidence>
<sequence length="521" mass="58693">MADKELTANPGARKQQEPEKLQGDLPFRLMVEQVKEYAVALLDPQGNITSWNAGAEQITRYRESEVLGKHFSLLHPKEEQRSEAPERELAVAHSLGSLELQGWRLKKDASRFWGAVTLNPFYDQQGTLAGFALIIHDNTEKRASEEALLKSRNMLERLFETAPDGIVVADGNGVIRRTNQQAEIIFGYMREEMLGQRIELLIPERYHKRHRQHRRNYFADPRARKMGIGLELYGRHKDGHEIPVDIMLNPIETPDGTWVFAVIRDITSQKQGEAKILELNLALRNQLEQLGASNRELESFSYSVSHDLRAPLRHIIGFVDLLNAKAGDALDEKSRHYLQVIGEAASKMGLLIDDLLAFSRMGRSEMMKGWVDLGLLVREIVSELEGDNREREIQWEIAPLPVVLGDAAMLRQVLINLIGNAVKFTRSRDKAKIAVGALDREQDTEIFVKDNGVGFDEAYASKLFGLFQRLHANEEFEGTGVGLAIVQRIVLRHGGRVWAEGAVDGGATFWFSLPKGVTQPP</sequence>
<evidence type="ECO:0000256" key="8">
    <source>
        <dbReference type="ARBA" id="ARBA00022777"/>
    </source>
</evidence>
<dbReference type="Pfam" id="PF13426">
    <property type="entry name" value="PAS_9"/>
    <property type="match status" value="1"/>
</dbReference>
<evidence type="ECO:0000259" key="14">
    <source>
        <dbReference type="PROSITE" id="PS50112"/>
    </source>
</evidence>
<feature type="domain" description="PAC" evidence="15">
    <location>
        <begin position="96"/>
        <end position="150"/>
    </location>
</feature>
<dbReference type="EC" id="2.7.13.3" evidence="3"/>
<gene>
    <name evidence="16" type="ORF">GEOBRER4_n3168</name>
</gene>
<dbReference type="SMART" id="SM00091">
    <property type="entry name" value="PAS"/>
    <property type="match status" value="2"/>
</dbReference>
<comment type="subcellular location">
    <subcellularLocation>
        <location evidence="2">Cell membrane</location>
    </subcellularLocation>
</comment>
<evidence type="ECO:0000256" key="3">
    <source>
        <dbReference type="ARBA" id="ARBA00012438"/>
    </source>
</evidence>
<dbReference type="Gene3D" id="3.30.450.20">
    <property type="entry name" value="PAS domain"/>
    <property type="match status" value="2"/>
</dbReference>
<dbReference type="AlphaFoldDB" id="A0A6S6M3H7"/>
<evidence type="ECO:0000313" key="17">
    <source>
        <dbReference type="Proteomes" id="UP000515472"/>
    </source>
</evidence>
<accession>A0A6S6M3H7</accession>
<dbReference type="SMART" id="SM00388">
    <property type="entry name" value="HisKA"/>
    <property type="match status" value="1"/>
</dbReference>
<dbReference type="GO" id="GO:0000155">
    <property type="term" value="F:phosphorelay sensor kinase activity"/>
    <property type="evidence" value="ECO:0007669"/>
    <property type="project" value="InterPro"/>
</dbReference>
<evidence type="ECO:0000259" key="13">
    <source>
        <dbReference type="PROSITE" id="PS50109"/>
    </source>
</evidence>
<dbReference type="GO" id="GO:0007234">
    <property type="term" value="P:osmosensory signaling via phosphorelay pathway"/>
    <property type="evidence" value="ECO:0007669"/>
    <property type="project" value="TreeGrafter"/>
</dbReference>
<evidence type="ECO:0000256" key="4">
    <source>
        <dbReference type="ARBA" id="ARBA00022475"/>
    </source>
</evidence>
<evidence type="ECO:0000256" key="12">
    <source>
        <dbReference type="SAM" id="MobiDB-lite"/>
    </source>
</evidence>
<dbReference type="GO" id="GO:0006355">
    <property type="term" value="P:regulation of DNA-templated transcription"/>
    <property type="evidence" value="ECO:0007669"/>
    <property type="project" value="InterPro"/>
</dbReference>
<dbReference type="InterPro" id="IPR036097">
    <property type="entry name" value="HisK_dim/P_sf"/>
</dbReference>
<dbReference type="PROSITE" id="PS50112">
    <property type="entry name" value="PAS"/>
    <property type="match status" value="2"/>
</dbReference>
<dbReference type="Gene3D" id="3.30.565.10">
    <property type="entry name" value="Histidine kinase-like ATPase, C-terminal domain"/>
    <property type="match status" value="1"/>
</dbReference>
<dbReference type="SUPFAM" id="SSF55874">
    <property type="entry name" value="ATPase domain of HSP90 chaperone/DNA topoisomerase II/histidine kinase"/>
    <property type="match status" value="1"/>
</dbReference>
<evidence type="ECO:0000256" key="6">
    <source>
        <dbReference type="ARBA" id="ARBA00022679"/>
    </source>
</evidence>
<dbReference type="GO" id="GO:0000156">
    <property type="term" value="F:phosphorelay response regulator activity"/>
    <property type="evidence" value="ECO:0007669"/>
    <property type="project" value="TreeGrafter"/>
</dbReference>
<dbReference type="InterPro" id="IPR003661">
    <property type="entry name" value="HisK_dim/P_dom"/>
</dbReference>
<keyword evidence="11" id="KW-0472">Membrane</keyword>
<dbReference type="FunFam" id="1.10.287.130:FF:000070">
    <property type="entry name" value="Histidine kinase sensor protein"/>
    <property type="match status" value="1"/>
</dbReference>
<dbReference type="KEGG" id="gbn:GEOBRER4_30330"/>
<dbReference type="GO" id="GO:0005524">
    <property type="term" value="F:ATP binding"/>
    <property type="evidence" value="ECO:0007669"/>
    <property type="project" value="UniProtKB-KW"/>
</dbReference>
<keyword evidence="10" id="KW-0902">Two-component regulatory system</keyword>
<dbReference type="Gene3D" id="1.10.287.130">
    <property type="match status" value="1"/>
</dbReference>
<dbReference type="PROSITE" id="PS50109">
    <property type="entry name" value="HIS_KIN"/>
    <property type="match status" value="1"/>
</dbReference>
<dbReference type="GO" id="GO:0030295">
    <property type="term" value="F:protein kinase activator activity"/>
    <property type="evidence" value="ECO:0007669"/>
    <property type="project" value="TreeGrafter"/>
</dbReference>
<keyword evidence="17" id="KW-1185">Reference proteome</keyword>
<reference evidence="16 17" key="1">
    <citation type="submission" date="2020-06" db="EMBL/GenBank/DDBJ databases">
        <title>Interaction of electrochemicaly active bacteria, Geobacter bremensis R4 on different carbon anode.</title>
        <authorList>
            <person name="Meng L."/>
            <person name="Yoshida N."/>
        </authorList>
    </citation>
    <scope>NUCLEOTIDE SEQUENCE [LARGE SCALE GENOMIC DNA]</scope>
    <source>
        <strain evidence="16 17">R4</strain>
    </source>
</reference>
<dbReference type="InterPro" id="IPR035965">
    <property type="entry name" value="PAS-like_dom_sf"/>
</dbReference>
<evidence type="ECO:0000313" key="16">
    <source>
        <dbReference type="EMBL" id="BCG48283.1"/>
    </source>
</evidence>
<keyword evidence="8 16" id="KW-0418">Kinase</keyword>
<evidence type="ECO:0000256" key="2">
    <source>
        <dbReference type="ARBA" id="ARBA00004236"/>
    </source>
</evidence>
<dbReference type="RefSeq" id="WP_185243048.1">
    <property type="nucleotide sequence ID" value="NZ_AP023213.1"/>
</dbReference>
<dbReference type="InterPro" id="IPR004358">
    <property type="entry name" value="Sig_transdc_His_kin-like_C"/>
</dbReference>
<dbReference type="Pfam" id="PF00512">
    <property type="entry name" value="HisKA"/>
    <property type="match status" value="1"/>
</dbReference>
<dbReference type="Pfam" id="PF00989">
    <property type="entry name" value="PAS"/>
    <property type="match status" value="1"/>
</dbReference>
<keyword evidence="9" id="KW-0067">ATP-binding</keyword>
<keyword evidence="4" id="KW-1003">Cell membrane</keyword>
<protein>
    <recommendedName>
        <fullName evidence="3">histidine kinase</fullName>
        <ecNumber evidence="3">2.7.13.3</ecNumber>
    </recommendedName>
</protein>
<dbReference type="CDD" id="cd00130">
    <property type="entry name" value="PAS"/>
    <property type="match status" value="2"/>
</dbReference>
<dbReference type="InterPro" id="IPR000700">
    <property type="entry name" value="PAS-assoc_C"/>
</dbReference>
<evidence type="ECO:0000256" key="9">
    <source>
        <dbReference type="ARBA" id="ARBA00022840"/>
    </source>
</evidence>
<evidence type="ECO:0000256" key="7">
    <source>
        <dbReference type="ARBA" id="ARBA00022741"/>
    </source>
</evidence>
<comment type="catalytic activity">
    <reaction evidence="1">
        <text>ATP + protein L-histidine = ADP + protein N-phospho-L-histidine.</text>
        <dbReference type="EC" id="2.7.13.3"/>
    </reaction>
</comment>
<dbReference type="Proteomes" id="UP000515472">
    <property type="component" value="Chromosome"/>
</dbReference>
<dbReference type="InterPro" id="IPR036890">
    <property type="entry name" value="HATPase_C_sf"/>
</dbReference>
<name>A0A6S6M3H7_9BACT</name>
<organism evidence="16 17">
    <name type="scientific">Citrifermentans bremense</name>
    <dbReference type="NCBI Taxonomy" id="60035"/>
    <lineage>
        <taxon>Bacteria</taxon>
        <taxon>Pseudomonadati</taxon>
        <taxon>Thermodesulfobacteriota</taxon>
        <taxon>Desulfuromonadia</taxon>
        <taxon>Geobacterales</taxon>
        <taxon>Geobacteraceae</taxon>
        <taxon>Citrifermentans</taxon>
    </lineage>
</organism>
<dbReference type="PANTHER" id="PTHR42878:SF15">
    <property type="entry name" value="BACTERIOPHYTOCHROME"/>
    <property type="match status" value="1"/>
</dbReference>
<keyword evidence="5" id="KW-0597">Phosphoprotein</keyword>
<feature type="domain" description="PAS" evidence="14">
    <location>
        <begin position="39"/>
        <end position="78"/>
    </location>
</feature>
<evidence type="ECO:0000256" key="10">
    <source>
        <dbReference type="ARBA" id="ARBA00023012"/>
    </source>
</evidence>
<dbReference type="Pfam" id="PF02518">
    <property type="entry name" value="HATPase_c"/>
    <property type="match status" value="1"/>
</dbReference>
<dbReference type="PROSITE" id="PS50113">
    <property type="entry name" value="PAC"/>
    <property type="match status" value="2"/>
</dbReference>
<feature type="region of interest" description="Disordered" evidence="12">
    <location>
        <begin position="1"/>
        <end position="21"/>
    </location>
</feature>
<feature type="domain" description="PAC" evidence="15">
    <location>
        <begin position="228"/>
        <end position="278"/>
    </location>
</feature>
<dbReference type="InterPro" id="IPR050351">
    <property type="entry name" value="BphY/WalK/GraS-like"/>
</dbReference>
<dbReference type="InterPro" id="IPR000014">
    <property type="entry name" value="PAS"/>
</dbReference>
<dbReference type="NCBIfam" id="TIGR00229">
    <property type="entry name" value="sensory_box"/>
    <property type="match status" value="2"/>
</dbReference>
<dbReference type="CDD" id="cd00082">
    <property type="entry name" value="HisKA"/>
    <property type="match status" value="1"/>
</dbReference>
<keyword evidence="7" id="KW-0547">Nucleotide-binding</keyword>